<dbReference type="Pfam" id="PF00639">
    <property type="entry name" value="Rotamase"/>
    <property type="match status" value="2"/>
</dbReference>
<proteinExistence type="predicted"/>
<feature type="chain" id="PRO_5045360971" description="PpiC domain-containing protein" evidence="2">
    <location>
        <begin position="22"/>
        <end position="612"/>
    </location>
</feature>
<feature type="domain" description="PpiC" evidence="3">
    <location>
        <begin position="117"/>
        <end position="215"/>
    </location>
</feature>
<dbReference type="InterPro" id="IPR000297">
    <property type="entry name" value="PPIase_PpiC"/>
</dbReference>
<evidence type="ECO:0000313" key="4">
    <source>
        <dbReference type="EMBL" id="MBC6491853.1"/>
    </source>
</evidence>
<dbReference type="Gene3D" id="1.10.4030.10">
    <property type="entry name" value="Porin chaperone SurA, peptide-binding domain"/>
    <property type="match status" value="1"/>
</dbReference>
<dbReference type="EMBL" id="MBUA01000023">
    <property type="protein sequence ID" value="MBC6491853.1"/>
    <property type="molecule type" value="Genomic_DNA"/>
</dbReference>
<accession>A0ABR7M9X6</accession>
<protein>
    <recommendedName>
        <fullName evidence="3">PpiC domain-containing protein</fullName>
    </recommendedName>
</protein>
<organism evidence="4 5">
    <name type="scientific">Flavihumibacter stibioxidans</name>
    <dbReference type="NCBI Taxonomy" id="1834163"/>
    <lineage>
        <taxon>Bacteria</taxon>
        <taxon>Pseudomonadati</taxon>
        <taxon>Bacteroidota</taxon>
        <taxon>Chitinophagia</taxon>
        <taxon>Chitinophagales</taxon>
        <taxon>Chitinophagaceae</taxon>
        <taxon>Flavihumibacter</taxon>
    </lineage>
</organism>
<feature type="domain" description="PpiC" evidence="3">
    <location>
        <begin position="220"/>
        <end position="323"/>
    </location>
</feature>
<dbReference type="Gene3D" id="3.10.50.40">
    <property type="match status" value="3"/>
</dbReference>
<evidence type="ECO:0000313" key="5">
    <source>
        <dbReference type="Proteomes" id="UP000765802"/>
    </source>
</evidence>
<evidence type="ECO:0000256" key="1">
    <source>
        <dbReference type="PROSITE-ProRule" id="PRU00278"/>
    </source>
</evidence>
<dbReference type="PROSITE" id="PS50198">
    <property type="entry name" value="PPIC_PPIASE_2"/>
    <property type="match status" value="2"/>
</dbReference>
<sequence>MKNQLLCLLISAIVSVTTVQAQTLFTYGKHVVEKDEFLKAFKKNNNGQKADQAAYRNYLDLYIRYKLKVQAAYDLRIDTLPSQRSELESFRNQVSGNYMYDEATLHMLVKEAEANSSKDIRLSHIYIPYTGNDTAEAFRLVTMAASQLKNGRSFEAVATELSRDPSVKVNKGDIGWISSFTLPYALEKIAYGTPLNQNSPVFRGRGAYHIFRPTAERPAAGTVQVAQILLEIPADADRKQTDSVSRFADSLYRELLNGADFGKLAYRHSADNSSYQNNGILPAFRPGTYAPEFEDQAFVLKQEDAISKPFQTSQGFHIIRRLKAAEMVAGSGQEISLPGILEKVKEDERGQLAHEAVIEKVKKLTGFRVLAFDPKAIEANTKLAMINGEPVMGMEYLQYKTGTGEGTEQFFKMKLLEEYRNRLEKYEPEFADQLKEFRDGNMLFEVMQRNVWEKASADEEGLKKFYAQHAGRYRWKENVKTVIFTGTDSATTYRFHQLITKDPAAWRSLTESMNGAIQADSGRFETDQLPVTYHQKPEKGMVTEPVRVANDLGFVFMYIIETLPGKDIRSFEEARGFVLNDYQEKLEEEWVGALRKQYPVTVNQSVLKSLNR</sequence>
<dbReference type="InterPro" id="IPR046357">
    <property type="entry name" value="PPIase_dom_sf"/>
</dbReference>
<name>A0ABR7M9X6_9BACT</name>
<evidence type="ECO:0000259" key="3">
    <source>
        <dbReference type="PROSITE" id="PS50198"/>
    </source>
</evidence>
<dbReference type="SUPFAM" id="SSF54534">
    <property type="entry name" value="FKBP-like"/>
    <property type="match status" value="2"/>
</dbReference>
<keyword evidence="1" id="KW-0697">Rotamase</keyword>
<keyword evidence="5" id="KW-1185">Reference proteome</keyword>
<dbReference type="Proteomes" id="UP000765802">
    <property type="component" value="Unassembled WGS sequence"/>
</dbReference>
<reference evidence="4 5" key="1">
    <citation type="submission" date="2016-07" db="EMBL/GenBank/DDBJ databases">
        <title>Genome analysis of Flavihumibacter stibioxidans YS-17.</title>
        <authorList>
            <person name="Shi K."/>
            <person name="Han Y."/>
            <person name="Wang G."/>
        </authorList>
    </citation>
    <scope>NUCLEOTIDE SEQUENCE [LARGE SCALE GENOMIC DNA]</scope>
    <source>
        <strain evidence="4 5">YS-17</strain>
    </source>
</reference>
<evidence type="ECO:0000256" key="2">
    <source>
        <dbReference type="SAM" id="SignalP"/>
    </source>
</evidence>
<comment type="caution">
    <text evidence="4">The sequence shown here is derived from an EMBL/GenBank/DDBJ whole genome shotgun (WGS) entry which is preliminary data.</text>
</comment>
<keyword evidence="1" id="KW-0413">Isomerase</keyword>
<dbReference type="InterPro" id="IPR050245">
    <property type="entry name" value="PrsA_foldase"/>
</dbReference>
<dbReference type="PANTHER" id="PTHR47245:SF2">
    <property type="entry name" value="PEPTIDYL-PROLYL CIS-TRANS ISOMERASE HP_0175-RELATED"/>
    <property type="match status" value="1"/>
</dbReference>
<keyword evidence="2" id="KW-0732">Signal</keyword>
<gene>
    <name evidence="4" type="ORF">BC349_12395</name>
</gene>
<dbReference type="RefSeq" id="WP_187257173.1">
    <property type="nucleotide sequence ID" value="NZ_JBHULF010000007.1"/>
</dbReference>
<dbReference type="PANTHER" id="PTHR47245">
    <property type="entry name" value="PEPTIDYLPROLYL ISOMERASE"/>
    <property type="match status" value="1"/>
</dbReference>
<feature type="signal peptide" evidence="2">
    <location>
        <begin position="1"/>
        <end position="21"/>
    </location>
</feature>